<organism evidence="2 3">
    <name type="scientific">Micromonospora arborensis</name>
    <dbReference type="NCBI Taxonomy" id="2116518"/>
    <lineage>
        <taxon>Bacteria</taxon>
        <taxon>Bacillati</taxon>
        <taxon>Actinomycetota</taxon>
        <taxon>Actinomycetes</taxon>
        <taxon>Micromonosporales</taxon>
        <taxon>Micromonosporaceae</taxon>
        <taxon>Micromonospora</taxon>
    </lineage>
</organism>
<dbReference type="AlphaFoldDB" id="A0A318P761"/>
<dbReference type="RefSeq" id="WP_110562149.1">
    <property type="nucleotide sequence ID" value="NZ_PYBV01000005.1"/>
</dbReference>
<keyword evidence="1" id="KW-1133">Transmembrane helix</keyword>
<keyword evidence="3" id="KW-1185">Reference proteome</keyword>
<dbReference type="OrthoDB" id="3382809at2"/>
<reference evidence="2 3" key="1">
    <citation type="submission" date="2018-03" db="EMBL/GenBank/DDBJ databases">
        <title>Bioinformatic expansion and discovery of thiopeptide antibiotics.</title>
        <authorList>
            <person name="Schwalen C.J."/>
            <person name="Hudson G.A."/>
            <person name="Mitchell D.A."/>
        </authorList>
    </citation>
    <scope>NUCLEOTIDE SEQUENCE [LARGE SCALE GENOMIC DNA]</scope>
    <source>
        <strain evidence="2 3">NRRL 8041</strain>
    </source>
</reference>
<dbReference type="Proteomes" id="UP000248333">
    <property type="component" value="Unassembled WGS sequence"/>
</dbReference>
<keyword evidence="1" id="KW-0472">Membrane</keyword>
<proteinExistence type="predicted"/>
<gene>
    <name evidence="2" type="ORF">C7C45_03295</name>
</gene>
<keyword evidence="1" id="KW-0812">Transmembrane</keyword>
<feature type="transmembrane region" description="Helical" evidence="1">
    <location>
        <begin position="425"/>
        <end position="444"/>
    </location>
</feature>
<feature type="transmembrane region" description="Helical" evidence="1">
    <location>
        <begin position="234"/>
        <end position="256"/>
    </location>
</feature>
<accession>A0A318P761</accession>
<evidence type="ECO:0000313" key="3">
    <source>
        <dbReference type="Proteomes" id="UP000248333"/>
    </source>
</evidence>
<sequence length="452" mass="47576">MAKETVRASDAPTQRGAWLARGRLPDPLRSTPALIVLHGVLLILTLLVTAVVAVRSAGPAGNLGERAAGVAVTTSSTASEIYQGLADADVAASAIFLLPPVGDQHEKLRTDYDTAVHIVERQLTDAMGGAVNDPDRLNRLAAIGSRLTVYRGVVCAALTTAGAAPGASTACPPAPAAAATAAPDPGSTARAVLASAYAREASHYMSTELLTEAQRLWDDDTRRLLHARADARPWVAASVLVPLVLLGALVVTQLWLRRRTRRRLNAGLLLASGATVAVLAMLVASWWHWPAADDRFGDLETAIAAQNTSQQNLGDLLAGRADLYLALGASVDPAGHQADFYARGVCPDPQVRTSSLDCPAISEVWTARQSKTQDAFSKAVNTVLRDGSIGQSFEEEKSRLETALNTDGDRADDALAHLPAAPRQFGGAAAWLTLLAGAGVVAGLRQRYLEYQ</sequence>
<dbReference type="EMBL" id="PYBV01000005">
    <property type="protein sequence ID" value="PYC74930.1"/>
    <property type="molecule type" value="Genomic_DNA"/>
</dbReference>
<evidence type="ECO:0000256" key="1">
    <source>
        <dbReference type="SAM" id="Phobius"/>
    </source>
</evidence>
<comment type="caution">
    <text evidence="2">The sequence shown here is derived from an EMBL/GenBank/DDBJ whole genome shotgun (WGS) entry which is preliminary data.</text>
</comment>
<feature type="transmembrane region" description="Helical" evidence="1">
    <location>
        <begin position="268"/>
        <end position="289"/>
    </location>
</feature>
<evidence type="ECO:0000313" key="2">
    <source>
        <dbReference type="EMBL" id="PYC74930.1"/>
    </source>
</evidence>
<protein>
    <submittedName>
        <fullName evidence="2">Uncharacterized protein</fullName>
    </submittedName>
</protein>
<name>A0A318P761_9ACTN</name>
<feature type="transmembrane region" description="Helical" evidence="1">
    <location>
        <begin position="33"/>
        <end position="54"/>
    </location>
</feature>